<dbReference type="GO" id="GO:0046872">
    <property type="term" value="F:metal ion binding"/>
    <property type="evidence" value="ECO:0007669"/>
    <property type="project" value="UniProtKB-KW"/>
</dbReference>
<keyword evidence="6" id="KW-1185">Reference proteome</keyword>
<gene>
    <name evidence="5" type="ORF">TST_0816</name>
</gene>
<dbReference type="GO" id="GO:0044281">
    <property type="term" value="P:small molecule metabolic process"/>
    <property type="evidence" value="ECO:0007669"/>
    <property type="project" value="UniProtKB-ARBA"/>
</dbReference>
<dbReference type="SFLD" id="SFLDS00003">
    <property type="entry name" value="Haloacid_Dehalogenase"/>
    <property type="match status" value="1"/>
</dbReference>
<sequence length="237" mass="27698">MIKAVSLDFWESLFGFVKPEVLEDIRNERARRFSKLLKRSEDEVKEAFNSAVVELSQWRELTGFEFCVTDLMKRFLEKLHMPCDYLEECKEIFINVIVEHFPGPNPGVVEIIKELKQRNIKLAVLSNTIHGEVERKLIREANLESYFDVLAMSCELGVRKPRRDIFMWVANRLFLPPSSIIHIGDDVHADVMGALKTGFWAGQYLKDGVEKSPYAHIIITHWLELPEKLEHEIWQEE</sequence>
<evidence type="ECO:0000313" key="6">
    <source>
        <dbReference type="Proteomes" id="UP000063234"/>
    </source>
</evidence>
<comment type="cofactor">
    <cofactor evidence="1">
        <name>Mg(2+)</name>
        <dbReference type="ChEBI" id="CHEBI:18420"/>
    </cofactor>
</comment>
<evidence type="ECO:0000256" key="3">
    <source>
        <dbReference type="ARBA" id="ARBA00022801"/>
    </source>
</evidence>
<name>A0A0S3QTG0_THET7</name>
<dbReference type="InterPro" id="IPR036412">
    <property type="entry name" value="HAD-like_sf"/>
</dbReference>
<protein>
    <submittedName>
        <fullName evidence="5">Hydrolase of the HAD superfamily</fullName>
    </submittedName>
</protein>
<accession>A0A0S3QTG0</accession>
<dbReference type="NCBIfam" id="TIGR01549">
    <property type="entry name" value="HAD-SF-IA-v1"/>
    <property type="match status" value="1"/>
</dbReference>
<dbReference type="Proteomes" id="UP000063234">
    <property type="component" value="Chromosome"/>
</dbReference>
<dbReference type="InterPro" id="IPR023214">
    <property type="entry name" value="HAD_sf"/>
</dbReference>
<keyword evidence="3 5" id="KW-0378">Hydrolase</keyword>
<dbReference type="Gene3D" id="1.10.150.400">
    <property type="match status" value="1"/>
</dbReference>
<reference evidence="6" key="1">
    <citation type="journal article" date="2018" name="Science">
        <title>A primordial and reversible TCA cycle in a facultatively chemolithoautotrophic thermophile.</title>
        <authorList>
            <person name="Nunoura T."/>
            <person name="Chikaraishi Y."/>
            <person name="Izaki R."/>
            <person name="Suwa T."/>
            <person name="Sato T."/>
            <person name="Harada T."/>
            <person name="Mori K."/>
            <person name="Kato Y."/>
            <person name="Miyazaki M."/>
            <person name="Shimamura S."/>
            <person name="Yanagawa K."/>
            <person name="Shuto A."/>
            <person name="Ohkouchi N."/>
            <person name="Fujita N."/>
            <person name="Takaki Y."/>
            <person name="Atomi H."/>
            <person name="Takai K."/>
        </authorList>
    </citation>
    <scope>NUCLEOTIDE SEQUENCE [LARGE SCALE GENOMIC DNA]</scope>
    <source>
        <strain evidence="6">DSM 17441 / JCM 13301 / NBRC 103674 / ABI70S6</strain>
    </source>
</reference>
<evidence type="ECO:0000256" key="2">
    <source>
        <dbReference type="ARBA" id="ARBA00022723"/>
    </source>
</evidence>
<dbReference type="STRING" id="1298851.TST_0816"/>
<evidence type="ECO:0000256" key="1">
    <source>
        <dbReference type="ARBA" id="ARBA00001946"/>
    </source>
</evidence>
<dbReference type="PRINTS" id="PR00413">
    <property type="entry name" value="HADHALOGNASE"/>
</dbReference>
<dbReference type="InterPro" id="IPR051400">
    <property type="entry name" value="HAD-like_hydrolase"/>
</dbReference>
<proteinExistence type="predicted"/>
<dbReference type="SUPFAM" id="SSF56784">
    <property type="entry name" value="HAD-like"/>
    <property type="match status" value="1"/>
</dbReference>
<evidence type="ECO:0000256" key="4">
    <source>
        <dbReference type="ARBA" id="ARBA00022842"/>
    </source>
</evidence>
<evidence type="ECO:0000313" key="5">
    <source>
        <dbReference type="EMBL" id="BAT71616.1"/>
    </source>
</evidence>
<dbReference type="KEGG" id="ttk:TST_0816"/>
<dbReference type="RefSeq" id="WP_068549614.1">
    <property type="nucleotide sequence ID" value="NZ_AP013035.1"/>
</dbReference>
<dbReference type="PANTHER" id="PTHR46470">
    <property type="entry name" value="N-ACYLNEURAMINATE-9-PHOSPHATASE"/>
    <property type="match status" value="1"/>
</dbReference>
<dbReference type="PANTHER" id="PTHR46470:SF2">
    <property type="entry name" value="GLYCERALDEHYDE 3-PHOSPHATE PHOSPHATASE"/>
    <property type="match status" value="1"/>
</dbReference>
<dbReference type="Gene3D" id="3.40.50.1000">
    <property type="entry name" value="HAD superfamily/HAD-like"/>
    <property type="match status" value="1"/>
</dbReference>
<keyword evidence="4" id="KW-0460">Magnesium</keyword>
<dbReference type="SFLD" id="SFLDG01129">
    <property type="entry name" value="C1.5:_HAD__Beta-PGM__Phosphata"/>
    <property type="match status" value="1"/>
</dbReference>
<dbReference type="GO" id="GO:0016791">
    <property type="term" value="F:phosphatase activity"/>
    <property type="evidence" value="ECO:0007669"/>
    <property type="project" value="TreeGrafter"/>
</dbReference>
<dbReference type="Pfam" id="PF00702">
    <property type="entry name" value="Hydrolase"/>
    <property type="match status" value="1"/>
</dbReference>
<dbReference type="AlphaFoldDB" id="A0A0S3QTG0"/>
<dbReference type="InterPro" id="IPR006439">
    <property type="entry name" value="HAD-SF_hydro_IA"/>
</dbReference>
<dbReference type="OrthoDB" id="3669651at2"/>
<keyword evidence="2" id="KW-0479">Metal-binding</keyword>
<dbReference type="EMBL" id="AP013035">
    <property type="protein sequence ID" value="BAT71616.1"/>
    <property type="molecule type" value="Genomic_DNA"/>
</dbReference>
<organism evidence="5 6">
    <name type="scientific">Thermosulfidibacter takaii (strain DSM 17441 / JCM 13301 / NBRC 103674 / ABI70S6)</name>
    <dbReference type="NCBI Taxonomy" id="1298851"/>
    <lineage>
        <taxon>Bacteria</taxon>
        <taxon>Pseudomonadati</taxon>
        <taxon>Thermosulfidibacterota</taxon>
        <taxon>Thermosulfidibacteria</taxon>
        <taxon>Thermosulfidibacterales</taxon>
        <taxon>Thermosulfidibacteraceae</taxon>
    </lineage>
</organism>